<dbReference type="PROSITE" id="PS50198">
    <property type="entry name" value="PPIC_PPIASE_2"/>
    <property type="match status" value="1"/>
</dbReference>
<evidence type="ECO:0000256" key="3">
    <source>
        <dbReference type="ARBA" id="ARBA00006071"/>
    </source>
</evidence>
<dbReference type="PANTHER" id="PTHR47245">
    <property type="entry name" value="PEPTIDYLPROLYL ISOMERASE"/>
    <property type="match status" value="1"/>
</dbReference>
<dbReference type="PANTHER" id="PTHR47245:SF1">
    <property type="entry name" value="FOLDASE PROTEIN PRSA"/>
    <property type="match status" value="1"/>
</dbReference>
<evidence type="ECO:0000256" key="5">
    <source>
        <dbReference type="ARBA" id="ARBA00022729"/>
    </source>
</evidence>
<evidence type="ECO:0000259" key="12">
    <source>
        <dbReference type="PROSITE" id="PS50198"/>
    </source>
</evidence>
<dbReference type="STRING" id="1423735.FC15_GL000254"/>
<dbReference type="InterPro" id="IPR023059">
    <property type="entry name" value="Foldase_PrsA"/>
</dbReference>
<dbReference type="GO" id="GO:0003755">
    <property type="term" value="F:peptidyl-prolyl cis-trans isomerase activity"/>
    <property type="evidence" value="ECO:0007669"/>
    <property type="project" value="UniProtKB-UniRule"/>
</dbReference>
<evidence type="ECO:0000256" key="2">
    <source>
        <dbReference type="ARBA" id="ARBA00004193"/>
    </source>
</evidence>
<name>A0A0R1VYB3_9LACO</name>
<evidence type="ECO:0000256" key="1">
    <source>
        <dbReference type="ARBA" id="ARBA00000971"/>
    </source>
</evidence>
<feature type="domain" description="PpiC" evidence="12">
    <location>
        <begin position="151"/>
        <end position="243"/>
    </location>
</feature>
<dbReference type="InterPro" id="IPR046357">
    <property type="entry name" value="PPIase_dom_sf"/>
</dbReference>
<gene>
    <name evidence="11" type="primary">prsA</name>
    <name evidence="13" type="ORF">FC15_GL000254</name>
</gene>
<evidence type="ECO:0000256" key="8">
    <source>
        <dbReference type="ARBA" id="ARBA00023139"/>
    </source>
</evidence>
<evidence type="ECO:0000313" key="14">
    <source>
        <dbReference type="Proteomes" id="UP000051315"/>
    </source>
</evidence>
<accession>A0A0R1VYB3</accession>
<dbReference type="InterPro" id="IPR050245">
    <property type="entry name" value="PrsA_foldase"/>
</dbReference>
<keyword evidence="7 11" id="KW-0472">Membrane</keyword>
<organism evidence="13 14">
    <name type="scientific">Lapidilactobacillus concavus DSM 17758</name>
    <dbReference type="NCBI Taxonomy" id="1423735"/>
    <lineage>
        <taxon>Bacteria</taxon>
        <taxon>Bacillati</taxon>
        <taxon>Bacillota</taxon>
        <taxon>Bacilli</taxon>
        <taxon>Lactobacillales</taxon>
        <taxon>Lactobacillaceae</taxon>
        <taxon>Lapidilactobacillus</taxon>
    </lineage>
</organism>
<dbReference type="EC" id="5.2.1.8" evidence="11"/>
<dbReference type="GO" id="GO:0006457">
    <property type="term" value="P:protein folding"/>
    <property type="evidence" value="ECO:0007669"/>
    <property type="project" value="UniProtKB-UniRule"/>
</dbReference>
<dbReference type="InterPro" id="IPR000297">
    <property type="entry name" value="PPIase_PpiC"/>
</dbReference>
<dbReference type="GO" id="GO:0005886">
    <property type="term" value="C:plasma membrane"/>
    <property type="evidence" value="ECO:0007669"/>
    <property type="project" value="UniProtKB-SubCell"/>
</dbReference>
<keyword evidence="9 11" id="KW-0413">Isomerase</keyword>
<dbReference type="RefSeq" id="WP_083479132.1">
    <property type="nucleotide sequence ID" value="NZ_AZFX01000072.1"/>
</dbReference>
<keyword evidence="14" id="KW-1185">Reference proteome</keyword>
<comment type="similarity">
    <text evidence="3 11">Belongs to the PrsA family.</text>
</comment>
<comment type="subcellular location">
    <subcellularLocation>
        <location evidence="2 11">Cell membrane</location>
        <topology evidence="2 11">Lipid-anchor</topology>
    </subcellularLocation>
</comment>
<dbReference type="Gene3D" id="3.10.50.40">
    <property type="match status" value="1"/>
</dbReference>
<dbReference type="Proteomes" id="UP000051315">
    <property type="component" value="Unassembled WGS sequence"/>
</dbReference>
<dbReference type="Pfam" id="PF00639">
    <property type="entry name" value="Rotamase"/>
    <property type="match status" value="1"/>
</dbReference>
<sequence length="304" mass="33562">MAKTTHKFTKIIGIAIISTAFLTGCGQTSSKGSTDSQKVVAKYDGGQITEENLYHELKGSPTSRTILANLLIYKAFQHAYGTKVSHAAVEKEYQTYVKKYGDSFDDFLAQNNFTKTTFRRNLRLNLLSAVALKSLKKVSTSDLQTAWKTYRPTITVQHIQTTSEATAKKIVTELDAGKDFADLAAEYSVDTATKDQGGKLKLASTDTAYDSTFKDAAFKLKKGTYTKTPVKVTEGYEIIKLLSDPGKGSFKQHQAELKSDIYANWQRNSGVMSAVVKRVLKDEQVKIEDKDLKSALAAYQDTAS</sequence>
<proteinExistence type="inferred from homology"/>
<comment type="caution">
    <text evidence="13">The sequence shown here is derived from an EMBL/GenBank/DDBJ whole genome shotgun (WGS) entry which is preliminary data.</text>
</comment>
<reference evidence="13 14" key="1">
    <citation type="journal article" date="2015" name="Genome Announc.">
        <title>Expanding the biotechnology potential of lactobacilli through comparative genomics of 213 strains and associated genera.</title>
        <authorList>
            <person name="Sun Z."/>
            <person name="Harris H.M."/>
            <person name="McCann A."/>
            <person name="Guo C."/>
            <person name="Argimon S."/>
            <person name="Zhang W."/>
            <person name="Yang X."/>
            <person name="Jeffery I.B."/>
            <person name="Cooney J.C."/>
            <person name="Kagawa T.F."/>
            <person name="Liu W."/>
            <person name="Song Y."/>
            <person name="Salvetti E."/>
            <person name="Wrobel A."/>
            <person name="Rasinkangas P."/>
            <person name="Parkhill J."/>
            <person name="Rea M.C."/>
            <person name="O'Sullivan O."/>
            <person name="Ritari J."/>
            <person name="Douillard F.P."/>
            <person name="Paul Ross R."/>
            <person name="Yang R."/>
            <person name="Briner A.E."/>
            <person name="Felis G.E."/>
            <person name="de Vos W.M."/>
            <person name="Barrangou R."/>
            <person name="Klaenhammer T.R."/>
            <person name="Caufield P.W."/>
            <person name="Cui Y."/>
            <person name="Zhang H."/>
            <person name="O'Toole P.W."/>
        </authorList>
    </citation>
    <scope>NUCLEOTIDE SEQUENCE [LARGE SCALE GENOMIC DNA]</scope>
    <source>
        <strain evidence="13 14">DSM 17758</strain>
    </source>
</reference>
<keyword evidence="4 11" id="KW-1003">Cell membrane</keyword>
<evidence type="ECO:0000256" key="9">
    <source>
        <dbReference type="ARBA" id="ARBA00023235"/>
    </source>
</evidence>
<dbReference type="OrthoDB" id="14196at2"/>
<comment type="function">
    <text evidence="11">Plays a major role in protein secretion by helping the post-translocational extracellular folding of several secreted proteins.</text>
</comment>
<keyword evidence="5 11" id="KW-0732">Signal</keyword>
<keyword evidence="10 11" id="KW-0449">Lipoprotein</keyword>
<dbReference type="SUPFAM" id="SSF54534">
    <property type="entry name" value="FKBP-like"/>
    <property type="match status" value="1"/>
</dbReference>
<dbReference type="InterPro" id="IPR027304">
    <property type="entry name" value="Trigger_fact/SurA_dom_sf"/>
</dbReference>
<keyword evidence="6 11" id="KW-0697">Rotamase</keyword>
<evidence type="ECO:0000256" key="10">
    <source>
        <dbReference type="ARBA" id="ARBA00023288"/>
    </source>
</evidence>
<evidence type="ECO:0000256" key="4">
    <source>
        <dbReference type="ARBA" id="ARBA00022475"/>
    </source>
</evidence>
<comment type="catalytic activity">
    <reaction evidence="1 11">
        <text>[protein]-peptidylproline (omega=180) = [protein]-peptidylproline (omega=0)</text>
        <dbReference type="Rhea" id="RHEA:16237"/>
        <dbReference type="Rhea" id="RHEA-COMP:10747"/>
        <dbReference type="Rhea" id="RHEA-COMP:10748"/>
        <dbReference type="ChEBI" id="CHEBI:83833"/>
        <dbReference type="ChEBI" id="CHEBI:83834"/>
        <dbReference type="EC" id="5.2.1.8"/>
    </reaction>
</comment>
<dbReference type="AlphaFoldDB" id="A0A0R1VYB3"/>
<keyword evidence="8 11" id="KW-0564">Palmitate</keyword>
<dbReference type="NCBIfam" id="NF003356">
    <property type="entry name" value="PRK04405.1"/>
    <property type="match status" value="1"/>
</dbReference>
<dbReference type="SUPFAM" id="SSF109998">
    <property type="entry name" value="Triger factor/SurA peptide-binding domain-like"/>
    <property type="match status" value="1"/>
</dbReference>
<dbReference type="EMBL" id="AZFX01000072">
    <property type="protein sequence ID" value="KRM08875.1"/>
    <property type="molecule type" value="Genomic_DNA"/>
</dbReference>
<protein>
    <recommendedName>
        <fullName evidence="11">Foldase protein PrsA</fullName>
        <ecNumber evidence="11">5.2.1.8</ecNumber>
    </recommendedName>
</protein>
<dbReference type="HAMAP" id="MF_01145">
    <property type="entry name" value="Foldase_PrsA"/>
    <property type="match status" value="1"/>
</dbReference>
<evidence type="ECO:0000256" key="7">
    <source>
        <dbReference type="ARBA" id="ARBA00023136"/>
    </source>
</evidence>
<dbReference type="PATRIC" id="fig|1423735.3.peg.260"/>
<evidence type="ECO:0000256" key="6">
    <source>
        <dbReference type="ARBA" id="ARBA00023110"/>
    </source>
</evidence>
<evidence type="ECO:0000256" key="11">
    <source>
        <dbReference type="HAMAP-Rule" id="MF_01145"/>
    </source>
</evidence>
<dbReference type="PROSITE" id="PS51257">
    <property type="entry name" value="PROKAR_LIPOPROTEIN"/>
    <property type="match status" value="1"/>
</dbReference>
<evidence type="ECO:0000313" key="13">
    <source>
        <dbReference type="EMBL" id="KRM08875.1"/>
    </source>
</evidence>